<reference evidence="8 9" key="1">
    <citation type="submission" date="2019-03" db="EMBL/GenBank/DDBJ databases">
        <title>Genomic Encyclopedia of Archaeal and Bacterial Type Strains, Phase II (KMG-II): from individual species to whole genera.</title>
        <authorList>
            <person name="Goeker M."/>
        </authorList>
    </citation>
    <scope>NUCLEOTIDE SEQUENCE [LARGE SCALE GENOMIC DNA]</scope>
    <source>
        <strain evidence="8 9">DSM 28213</strain>
    </source>
</reference>
<dbReference type="PANTHER" id="PTHR30294:SF47">
    <property type="entry name" value="INNER MEMBRANE TRANSPORT PERMEASE YHHJ"/>
    <property type="match status" value="1"/>
</dbReference>
<dbReference type="Pfam" id="PF12698">
    <property type="entry name" value="ABC2_membrane_3"/>
    <property type="match status" value="1"/>
</dbReference>
<gene>
    <name evidence="8" type="ORF">C8P70_12226</name>
</gene>
<name>A0A4R7EQZ0_9FLAO</name>
<organism evidence="8 9">
    <name type="scientific">Myroides indicus</name>
    <dbReference type="NCBI Taxonomy" id="1323422"/>
    <lineage>
        <taxon>Bacteria</taxon>
        <taxon>Pseudomonadati</taxon>
        <taxon>Bacteroidota</taxon>
        <taxon>Flavobacteriia</taxon>
        <taxon>Flavobacteriales</taxon>
        <taxon>Flavobacteriaceae</taxon>
        <taxon>Myroides</taxon>
    </lineage>
</organism>
<feature type="transmembrane region" description="Helical" evidence="6">
    <location>
        <begin position="21"/>
        <end position="39"/>
    </location>
</feature>
<dbReference type="InterPro" id="IPR013525">
    <property type="entry name" value="ABC2_TM"/>
</dbReference>
<evidence type="ECO:0000256" key="1">
    <source>
        <dbReference type="ARBA" id="ARBA00004651"/>
    </source>
</evidence>
<protein>
    <submittedName>
        <fullName evidence="8">ABC-2 type transport system permease protein</fullName>
    </submittedName>
</protein>
<feature type="transmembrane region" description="Helical" evidence="6">
    <location>
        <begin position="186"/>
        <end position="209"/>
    </location>
</feature>
<feature type="transmembrane region" description="Helical" evidence="6">
    <location>
        <begin position="229"/>
        <end position="255"/>
    </location>
</feature>
<evidence type="ECO:0000256" key="2">
    <source>
        <dbReference type="ARBA" id="ARBA00022475"/>
    </source>
</evidence>
<dbReference type="OrthoDB" id="9811522at2"/>
<sequence length="388" mass="43522">MKKGFFSIFKKEVITIFTTPRLLLLILGVPVLMSFYYASLMDEGVPRDLPVVLLDQDKTKLSRQLGLMLDATPSMKIAFEAAGELEGQKSVRRGDVFAMIIIPKDFQKNIQKGIYSNVTCYYNGDYLLPAGLIYKDFQTAAGTFAAGARLKTLQQGGLTTPEAMATISPVKTDVHVLFNPYTSYSYYLNLSFMPMTFQIVIMVVSIYAFGSVLKYRQGRELFNQANGSIITAIFAKILPYTLLFLIVGIFMNTLLFYRINIPFKGNFFGLNLFFLSFILICQSMALFLASVMSSLRTALTIGGSYAALAFSFAGYTFPPEGLSTFTQYFSYIFPFTSYMRFTVNYAIRGITFNSEQLHYMIALTVFACIGVIGILLYNKKLQKGGYDI</sequence>
<dbReference type="GO" id="GO:0005886">
    <property type="term" value="C:plasma membrane"/>
    <property type="evidence" value="ECO:0007669"/>
    <property type="project" value="UniProtKB-SubCell"/>
</dbReference>
<evidence type="ECO:0000256" key="6">
    <source>
        <dbReference type="SAM" id="Phobius"/>
    </source>
</evidence>
<feature type="domain" description="ABC-2 type transporter transmembrane" evidence="7">
    <location>
        <begin position="22"/>
        <end position="371"/>
    </location>
</feature>
<feature type="transmembrane region" description="Helical" evidence="6">
    <location>
        <begin position="267"/>
        <end position="291"/>
    </location>
</feature>
<keyword evidence="5 6" id="KW-0472">Membrane</keyword>
<comment type="caution">
    <text evidence="8">The sequence shown here is derived from an EMBL/GenBank/DDBJ whole genome shotgun (WGS) entry which is preliminary data.</text>
</comment>
<dbReference type="GO" id="GO:0140359">
    <property type="term" value="F:ABC-type transporter activity"/>
    <property type="evidence" value="ECO:0007669"/>
    <property type="project" value="InterPro"/>
</dbReference>
<keyword evidence="4 6" id="KW-1133">Transmembrane helix</keyword>
<keyword evidence="2" id="KW-1003">Cell membrane</keyword>
<dbReference type="PANTHER" id="PTHR30294">
    <property type="entry name" value="MEMBRANE COMPONENT OF ABC TRANSPORTER YHHJ-RELATED"/>
    <property type="match status" value="1"/>
</dbReference>
<comment type="subcellular location">
    <subcellularLocation>
        <location evidence="1">Cell membrane</location>
        <topology evidence="1">Multi-pass membrane protein</topology>
    </subcellularLocation>
</comment>
<evidence type="ECO:0000313" key="8">
    <source>
        <dbReference type="EMBL" id="TDS55306.1"/>
    </source>
</evidence>
<dbReference type="AlphaFoldDB" id="A0A4R7EQZ0"/>
<accession>A0A4R7EQZ0</accession>
<evidence type="ECO:0000256" key="5">
    <source>
        <dbReference type="ARBA" id="ARBA00023136"/>
    </source>
</evidence>
<evidence type="ECO:0000256" key="4">
    <source>
        <dbReference type="ARBA" id="ARBA00022989"/>
    </source>
</evidence>
<keyword evidence="3 6" id="KW-0812">Transmembrane</keyword>
<dbReference type="RefSeq" id="WP_133713157.1">
    <property type="nucleotide sequence ID" value="NZ_SOAG01000022.1"/>
</dbReference>
<proteinExistence type="predicted"/>
<dbReference type="EMBL" id="SOAG01000022">
    <property type="protein sequence ID" value="TDS55306.1"/>
    <property type="molecule type" value="Genomic_DNA"/>
</dbReference>
<dbReference type="Proteomes" id="UP000295215">
    <property type="component" value="Unassembled WGS sequence"/>
</dbReference>
<feature type="transmembrane region" description="Helical" evidence="6">
    <location>
        <begin position="359"/>
        <end position="377"/>
    </location>
</feature>
<evidence type="ECO:0000256" key="3">
    <source>
        <dbReference type="ARBA" id="ARBA00022692"/>
    </source>
</evidence>
<dbReference type="Gene3D" id="3.40.1710.10">
    <property type="entry name" value="abc type-2 transporter like domain"/>
    <property type="match status" value="1"/>
</dbReference>
<evidence type="ECO:0000259" key="7">
    <source>
        <dbReference type="Pfam" id="PF12698"/>
    </source>
</evidence>
<feature type="transmembrane region" description="Helical" evidence="6">
    <location>
        <begin position="298"/>
        <end position="316"/>
    </location>
</feature>
<evidence type="ECO:0000313" key="9">
    <source>
        <dbReference type="Proteomes" id="UP000295215"/>
    </source>
</evidence>
<dbReference type="InterPro" id="IPR051449">
    <property type="entry name" value="ABC-2_transporter_component"/>
</dbReference>
<keyword evidence="9" id="KW-1185">Reference proteome</keyword>